<name>A0A2M6WWQ3_9BACT</name>
<dbReference type="Proteomes" id="UP000228596">
    <property type="component" value="Unassembled WGS sequence"/>
</dbReference>
<dbReference type="PROSITE" id="PS50878">
    <property type="entry name" value="RT_POL"/>
    <property type="match status" value="1"/>
</dbReference>
<dbReference type="InterPro" id="IPR000477">
    <property type="entry name" value="RT_dom"/>
</dbReference>
<dbReference type="CDD" id="cd01646">
    <property type="entry name" value="RT_Bac_retron_I"/>
    <property type="match status" value="1"/>
</dbReference>
<sequence length="441" mass="52219">MIDFKSFHKQVGQRFWKHIHKETLIPYGKNISDRKSFLIKLCQNVEKMKYVPAPPRGYVVSHKQNLVVRFIPTLTEEDYCVYFYCIKCLEDEIAENRVVGTYGGWKLGGIIRKLERFDEASSMPDYSYNRFAWRQAWTEYQTKAYNLQRNVNYNFFIIFDIANFYDSLNLRRLEILVRETVGKTKTEIVNLLFYFLSNWGKRDLNYDGQNTGIPQDEVGDCSRILANFYLQDYDKNISNICSKQNSSYLRYADDQIIASPNEKTAKEIMFLASKGLIKLGLNLNASKAKLLNKDGFYKYWSFDIFKLLIDANNANRIQQAWTLYKDRLRNGVKFKPETVLKRILSCNLSQLPIAIKNEIFNESIQKDFLISINEYYLKRIYMFTDNPKKSMFLQHLNKLSNDVLFNQYHLRVMKFARENKINKKYLNKVRSNLIKLNDINL</sequence>
<proteinExistence type="predicted"/>
<dbReference type="Pfam" id="PF00078">
    <property type="entry name" value="RVT_1"/>
    <property type="match status" value="1"/>
</dbReference>
<dbReference type="InterPro" id="IPR051083">
    <property type="entry name" value="GrpII_Intron_Splice-Mob/Def"/>
</dbReference>
<dbReference type="PANTHER" id="PTHR34047:SF8">
    <property type="entry name" value="PROTEIN YKFC"/>
    <property type="match status" value="1"/>
</dbReference>
<comment type="caution">
    <text evidence="2">The sequence shown here is derived from an EMBL/GenBank/DDBJ whole genome shotgun (WGS) entry which is preliminary data.</text>
</comment>
<gene>
    <name evidence="2" type="ORF">COT77_03085</name>
</gene>
<reference evidence="3" key="1">
    <citation type="submission" date="2017-09" db="EMBL/GenBank/DDBJ databases">
        <title>Depth-based differentiation of microbial function through sediment-hosted aquifers and enrichment of novel symbionts in the deep terrestrial subsurface.</title>
        <authorList>
            <person name="Probst A.J."/>
            <person name="Ladd B."/>
            <person name="Jarett J.K."/>
            <person name="Geller-Mcgrath D.E."/>
            <person name="Sieber C.M.K."/>
            <person name="Emerson J.B."/>
            <person name="Anantharaman K."/>
            <person name="Thomas B.C."/>
            <person name="Malmstrom R."/>
            <person name="Stieglmeier M."/>
            <person name="Klingl A."/>
            <person name="Woyke T."/>
            <person name="Ryan C.M."/>
            <person name="Banfield J.F."/>
        </authorList>
    </citation>
    <scope>NUCLEOTIDE SEQUENCE [LARGE SCALE GENOMIC DNA]</scope>
</reference>
<dbReference type="AlphaFoldDB" id="A0A2M6WWQ3"/>
<organism evidence="2 3">
    <name type="scientific">Candidatus Berkelbacteria bacterium CG10_big_fil_rev_8_21_14_0_10_41_12</name>
    <dbReference type="NCBI Taxonomy" id="1974513"/>
    <lineage>
        <taxon>Bacteria</taxon>
        <taxon>Candidatus Berkelbacteria</taxon>
    </lineage>
</organism>
<dbReference type="EMBL" id="PEZV01000034">
    <property type="protein sequence ID" value="PIT97136.1"/>
    <property type="molecule type" value="Genomic_DNA"/>
</dbReference>
<accession>A0A2M6WWQ3</accession>
<protein>
    <recommendedName>
        <fullName evidence="1">Reverse transcriptase domain-containing protein</fullName>
    </recommendedName>
</protein>
<feature type="domain" description="Reverse transcriptase" evidence="1">
    <location>
        <begin position="1"/>
        <end position="304"/>
    </location>
</feature>
<evidence type="ECO:0000313" key="3">
    <source>
        <dbReference type="Proteomes" id="UP000228596"/>
    </source>
</evidence>
<evidence type="ECO:0000259" key="1">
    <source>
        <dbReference type="PROSITE" id="PS50878"/>
    </source>
</evidence>
<evidence type="ECO:0000313" key="2">
    <source>
        <dbReference type="EMBL" id="PIT97136.1"/>
    </source>
</evidence>
<dbReference type="PANTHER" id="PTHR34047">
    <property type="entry name" value="NUCLEAR INTRON MATURASE 1, MITOCHONDRIAL-RELATED"/>
    <property type="match status" value="1"/>
</dbReference>